<dbReference type="Proteomes" id="UP000500961">
    <property type="component" value="Chromosome"/>
</dbReference>
<sequence length="85" mass="9977">MENAIWIKRGDRLTAIEPKTLQYVEGYKNGCTLHFCPNENCHHEKVIKTQSTISFFEKALLNLGFVRCHRNFLINQNLVKYFCKA</sequence>
<dbReference type="EMBL" id="CP041345">
    <property type="protein sequence ID" value="QKG78895.1"/>
    <property type="molecule type" value="Genomic_DNA"/>
</dbReference>
<keyword evidence="3" id="KW-1185">Reference proteome</keyword>
<organism evidence="2 3">
    <name type="scientific">Tenuifilum thalassicum</name>
    <dbReference type="NCBI Taxonomy" id="2590900"/>
    <lineage>
        <taxon>Bacteria</taxon>
        <taxon>Pseudomonadati</taxon>
        <taxon>Bacteroidota</taxon>
        <taxon>Bacteroidia</taxon>
        <taxon>Bacteroidales</taxon>
        <taxon>Tenuifilaceae</taxon>
        <taxon>Tenuifilum</taxon>
    </lineage>
</organism>
<feature type="domain" description="HTH LytTR-type" evidence="1">
    <location>
        <begin position="12"/>
        <end position="83"/>
    </location>
</feature>
<dbReference type="InterPro" id="IPR007492">
    <property type="entry name" value="LytTR_DNA-bd_dom"/>
</dbReference>
<accession>A0A7D3XJU7</accession>
<evidence type="ECO:0000259" key="1">
    <source>
        <dbReference type="Pfam" id="PF04397"/>
    </source>
</evidence>
<dbReference type="RefSeq" id="WP_173072410.1">
    <property type="nucleotide sequence ID" value="NZ_CP041345.1"/>
</dbReference>
<dbReference type="AlphaFoldDB" id="A0A7D3XJU7"/>
<dbReference type="KEGG" id="ttz:FHG85_00960"/>
<gene>
    <name evidence="2" type="ORF">FHG85_00960</name>
</gene>
<reference evidence="2 3" key="1">
    <citation type="submission" date="2019-07" db="EMBL/GenBank/DDBJ databases">
        <title>Thalassofilum flectens gen. nov., sp. nov., a novel moderate thermophilic anaerobe from a shallow sea hot spring in Kunashir Island (Russia), representing a new family in the order Bacteroidales, and proposal of Thalassofilacea fam. nov.</title>
        <authorList>
            <person name="Kochetkova T.V."/>
            <person name="Podosokorskaya O.A."/>
            <person name="Novikov A."/>
            <person name="Elcheninov A.G."/>
            <person name="Toshchakov S.V."/>
            <person name="Kublanov I.V."/>
        </authorList>
    </citation>
    <scope>NUCLEOTIDE SEQUENCE [LARGE SCALE GENOMIC DNA]</scope>
    <source>
        <strain evidence="2 3">38-H</strain>
    </source>
</reference>
<dbReference type="Gene3D" id="2.40.50.1020">
    <property type="entry name" value="LytTr DNA-binding domain"/>
    <property type="match status" value="1"/>
</dbReference>
<proteinExistence type="predicted"/>
<evidence type="ECO:0000313" key="3">
    <source>
        <dbReference type="Proteomes" id="UP000500961"/>
    </source>
</evidence>
<name>A0A7D3XJU7_9BACT</name>
<dbReference type="GO" id="GO:0003677">
    <property type="term" value="F:DNA binding"/>
    <property type="evidence" value="ECO:0007669"/>
    <property type="project" value="InterPro"/>
</dbReference>
<evidence type="ECO:0000313" key="2">
    <source>
        <dbReference type="EMBL" id="QKG78895.1"/>
    </source>
</evidence>
<dbReference type="Pfam" id="PF04397">
    <property type="entry name" value="LytTR"/>
    <property type="match status" value="1"/>
</dbReference>
<protein>
    <submittedName>
        <fullName evidence="2">LytTR family transcriptional regulator</fullName>
    </submittedName>
</protein>